<evidence type="ECO:0000256" key="3">
    <source>
        <dbReference type="ARBA" id="ARBA00022980"/>
    </source>
</evidence>
<dbReference type="Proteomes" id="UP000572817">
    <property type="component" value="Unassembled WGS sequence"/>
</dbReference>
<dbReference type="Pfam" id="PF12829">
    <property type="entry name" value="Mhr1"/>
    <property type="match status" value="1"/>
</dbReference>
<proteinExistence type="inferred from homology"/>
<dbReference type="AlphaFoldDB" id="A0A8H4J755"/>
<dbReference type="GO" id="GO:0003697">
    <property type="term" value="F:single-stranded DNA binding"/>
    <property type="evidence" value="ECO:0007669"/>
    <property type="project" value="InterPro"/>
</dbReference>
<reference evidence="11" key="1">
    <citation type="submission" date="2020-04" db="EMBL/GenBank/DDBJ databases">
        <title>Genome Assembly and Annotation of Botryosphaeria dothidea sdau 11-99, a Latent Pathogen of Apple Fruit Ring Rot in China.</title>
        <authorList>
            <person name="Yu C."/>
            <person name="Diao Y."/>
            <person name="Lu Q."/>
            <person name="Zhao J."/>
            <person name="Cui S."/>
            <person name="Peng C."/>
            <person name="He B."/>
            <person name="Liu H."/>
        </authorList>
    </citation>
    <scope>NUCLEOTIDE SEQUENCE [LARGE SCALE GENOMIC DNA]</scope>
    <source>
        <strain evidence="11">Sdau11-99</strain>
    </source>
</reference>
<keyword evidence="4" id="KW-0805">Transcription regulation</keyword>
<keyword evidence="3" id="KW-0689">Ribosomal protein</keyword>
<comment type="caution">
    <text evidence="11">The sequence shown here is derived from an EMBL/GenBank/DDBJ whole genome shotgun (WGS) entry which is preliminary data.</text>
</comment>
<evidence type="ECO:0000256" key="8">
    <source>
        <dbReference type="ARBA" id="ARBA00035185"/>
    </source>
</evidence>
<dbReference type="OrthoDB" id="5333655at2759"/>
<evidence type="ECO:0000256" key="1">
    <source>
        <dbReference type="ARBA" id="ARBA00004173"/>
    </source>
</evidence>
<evidence type="ECO:0000256" key="10">
    <source>
        <dbReference type="SAM" id="MobiDB-lite"/>
    </source>
</evidence>
<evidence type="ECO:0000313" key="11">
    <source>
        <dbReference type="EMBL" id="KAF4313174.1"/>
    </source>
</evidence>
<accession>A0A8H4J755</accession>
<keyword evidence="9" id="KW-0175">Coiled coil</keyword>
<feature type="coiled-coil region" evidence="9">
    <location>
        <begin position="217"/>
        <end position="304"/>
    </location>
</feature>
<feature type="compositionally biased region" description="Acidic residues" evidence="10">
    <location>
        <begin position="397"/>
        <end position="407"/>
    </location>
</feature>
<dbReference type="PANTHER" id="PTHR28184">
    <property type="entry name" value="MITOCHONDRIAL HOMOLOGOUS RECOMBINATION PROTEIN 1"/>
    <property type="match status" value="1"/>
</dbReference>
<dbReference type="InterPro" id="IPR024629">
    <property type="entry name" value="Ribosomal_mL67"/>
</dbReference>
<name>A0A8H4J755_9PEZI</name>
<comment type="similarity">
    <text evidence="2">Belongs to the mitochondrion-specific ribosomal protein mL67 family.</text>
</comment>
<sequence>MAATKAARKAAEHGRHIFIYNNIRTNQTVYSLQRSLNNHSVISQLPYAGKKTVPAKLRKDVWRPLATVTFPLAAQGLSAYRRLREFRKLHELHWDNNGEYPMLPVETQKKIKEGKAAPTKKEKGKIIMDQKANTVADLAAVLKMQDEEGGKIAAGQFESGRRKHRNEVKQLEEAVEELQKGGAERIKAKIATTEAQLQDGSLPDGQVKTLRKRVLQLHFQKNKLLGAEEALERKRSEEKLWELADKARTGAIGKLRQEILDAQDSLETEKNLSEGGRARLEQLVEELSKELDELREARDFVMTRQAGSTDVGKMQLPKYGRLRKRIQELNVPRQPFSAEGVKIRWADLLDAEYAESWPTTIQHEELGLTRHTAPDPDMPPTAWPKTFEQEDVNATGEGEEDVAEEAESSTGKVAATA</sequence>
<organism evidence="11 12">
    <name type="scientific">Botryosphaeria dothidea</name>
    <dbReference type="NCBI Taxonomy" id="55169"/>
    <lineage>
        <taxon>Eukaryota</taxon>
        <taxon>Fungi</taxon>
        <taxon>Dikarya</taxon>
        <taxon>Ascomycota</taxon>
        <taxon>Pezizomycotina</taxon>
        <taxon>Dothideomycetes</taxon>
        <taxon>Dothideomycetes incertae sedis</taxon>
        <taxon>Botryosphaeriales</taxon>
        <taxon>Botryosphaeriaceae</taxon>
        <taxon>Botryosphaeria</taxon>
    </lineage>
</organism>
<dbReference type="GO" id="GO:1990904">
    <property type="term" value="C:ribonucleoprotein complex"/>
    <property type="evidence" value="ECO:0007669"/>
    <property type="project" value="UniProtKB-KW"/>
</dbReference>
<dbReference type="GO" id="GO:0003735">
    <property type="term" value="F:structural constituent of ribosome"/>
    <property type="evidence" value="ECO:0007669"/>
    <property type="project" value="TreeGrafter"/>
</dbReference>
<evidence type="ECO:0000256" key="6">
    <source>
        <dbReference type="ARBA" id="ARBA00023163"/>
    </source>
</evidence>
<dbReference type="EMBL" id="WWBZ02000001">
    <property type="protein sequence ID" value="KAF4313174.1"/>
    <property type="molecule type" value="Genomic_DNA"/>
</dbReference>
<evidence type="ECO:0000256" key="2">
    <source>
        <dbReference type="ARBA" id="ARBA00010741"/>
    </source>
</evidence>
<feature type="region of interest" description="Disordered" evidence="10">
    <location>
        <begin position="366"/>
        <end position="417"/>
    </location>
</feature>
<protein>
    <recommendedName>
        <fullName evidence="8">Large ribosomal subunit protein mL67</fullName>
    </recommendedName>
</protein>
<evidence type="ECO:0000256" key="5">
    <source>
        <dbReference type="ARBA" id="ARBA00023128"/>
    </source>
</evidence>
<comment type="subcellular location">
    <subcellularLocation>
        <location evidence="1">Mitochondrion</location>
    </subcellularLocation>
</comment>
<dbReference type="PANTHER" id="PTHR28184:SF1">
    <property type="entry name" value="LARGE RIBOSOMAL SUBUNIT PROTEIN ML67"/>
    <property type="match status" value="1"/>
</dbReference>
<dbReference type="GO" id="GO:0000150">
    <property type="term" value="F:DNA strand exchange activity"/>
    <property type="evidence" value="ECO:0007669"/>
    <property type="project" value="InterPro"/>
</dbReference>
<evidence type="ECO:0000313" key="12">
    <source>
        <dbReference type="Proteomes" id="UP000572817"/>
    </source>
</evidence>
<evidence type="ECO:0000256" key="9">
    <source>
        <dbReference type="SAM" id="Coils"/>
    </source>
</evidence>
<gene>
    <name evidence="11" type="ORF">GTA08_BOTSDO01558</name>
</gene>
<keyword evidence="12" id="KW-1185">Reference proteome</keyword>
<keyword evidence="7" id="KW-0687">Ribonucleoprotein</keyword>
<keyword evidence="6" id="KW-0804">Transcription</keyword>
<dbReference type="GO" id="GO:0005840">
    <property type="term" value="C:ribosome"/>
    <property type="evidence" value="ECO:0007669"/>
    <property type="project" value="UniProtKB-KW"/>
</dbReference>
<evidence type="ECO:0000256" key="7">
    <source>
        <dbReference type="ARBA" id="ARBA00023274"/>
    </source>
</evidence>
<keyword evidence="5" id="KW-0496">Mitochondrion</keyword>
<evidence type="ECO:0000256" key="4">
    <source>
        <dbReference type="ARBA" id="ARBA00023015"/>
    </source>
</evidence>
<dbReference type="GO" id="GO:0005739">
    <property type="term" value="C:mitochondrion"/>
    <property type="evidence" value="ECO:0007669"/>
    <property type="project" value="UniProtKB-SubCell"/>
</dbReference>